<evidence type="ECO:0000313" key="7">
    <source>
        <dbReference type="Proteomes" id="UP000279562"/>
    </source>
</evidence>
<dbReference type="GO" id="GO:0006487">
    <property type="term" value="P:protein N-linked glycosylation"/>
    <property type="evidence" value="ECO:0007669"/>
    <property type="project" value="TreeGrafter"/>
</dbReference>
<dbReference type="PANTHER" id="PTHR10412">
    <property type="entry name" value="MANNOSYL-OLIGOSACCHARIDE GLUCOSIDASE"/>
    <property type="match status" value="1"/>
</dbReference>
<feature type="signal peptide" evidence="4">
    <location>
        <begin position="1"/>
        <end position="20"/>
    </location>
</feature>
<dbReference type="PANTHER" id="PTHR10412:SF11">
    <property type="entry name" value="MANNOSYL-OLIGOSACCHARIDE GLUCOSIDASE"/>
    <property type="match status" value="1"/>
</dbReference>
<dbReference type="Proteomes" id="UP000279562">
    <property type="component" value="Unassembled WGS sequence"/>
</dbReference>
<reference evidence="6 7" key="1">
    <citation type="submission" date="2018-11" db="EMBL/GenBank/DDBJ databases">
        <title>Genomes From Bacteria Associated with the Canine Oral Cavity: a Test Case for Automated Genome-Based Taxonomic Assignment.</title>
        <authorList>
            <person name="Coil D.A."/>
            <person name="Jospin G."/>
            <person name="Darling A.E."/>
            <person name="Wallis C."/>
            <person name="Davis I.J."/>
            <person name="Harris S."/>
            <person name="Eisen J.A."/>
            <person name="Holcombe L.J."/>
            <person name="O'Flynn C."/>
        </authorList>
    </citation>
    <scope>NUCLEOTIDE SEQUENCE [LARGE SCALE GENOMIC DNA]</scope>
    <source>
        <strain evidence="6 7">OH1047_COT-310</strain>
    </source>
</reference>
<dbReference type="GO" id="GO:0004573">
    <property type="term" value="F:Glc3Man9GlcNAc2 oligosaccharide glucosidase activity"/>
    <property type="evidence" value="ECO:0007669"/>
    <property type="project" value="InterPro"/>
</dbReference>
<dbReference type="EMBL" id="RQYF01000001">
    <property type="protein sequence ID" value="RRD93328.1"/>
    <property type="molecule type" value="Genomic_DNA"/>
</dbReference>
<dbReference type="InterPro" id="IPR004888">
    <property type="entry name" value="Glycoside_hydrolase_63"/>
</dbReference>
<evidence type="ECO:0000256" key="4">
    <source>
        <dbReference type="SAM" id="SignalP"/>
    </source>
</evidence>
<keyword evidence="7" id="KW-1185">Reference proteome</keyword>
<dbReference type="InterPro" id="IPR012341">
    <property type="entry name" value="6hp_glycosidase-like_sf"/>
</dbReference>
<proteinExistence type="inferred from homology"/>
<feature type="chain" id="PRO_5018233573" evidence="4">
    <location>
        <begin position="21"/>
        <end position="557"/>
    </location>
</feature>
<feature type="domain" description="Mannosylglycerate hydrolase MGH1-like glycoside hydrolase" evidence="5">
    <location>
        <begin position="118"/>
        <end position="428"/>
    </location>
</feature>
<comment type="caution">
    <text evidence="6">The sequence shown here is derived from an EMBL/GenBank/DDBJ whole genome shotgun (WGS) entry which is preliminary data.</text>
</comment>
<sequence length="557" mass="64688">MLKRILFTCLLSFAVLPLLKAQSCGNDEKYHLPYKNTYVKEPLVTENEYRVAKPESLEPKSFEEARHILPNPIWDGHEKEIEMYWRAWEIAVGNIRKPQPGSGFVSSYLDTAYNGNIFMWDSSFILMFARYGTRFFPFQRTLDNFYAKQHPDGFICREIKADGADCFERYDPVSTGPNLMPWCEMVYYHQFEDTERLHKIFPVLCAYYKWLKKNRTWRNGTYWSSGWGTGMDNMPRVPAEYSPIYSHGHMIWLDTNLQQLFTANLLLEMGFYLERWQEIEEFEDEAKMLGKYIQENLWDEKSGFLYDQYADGSLCRTKGIGAYWALYTDVLSDKQLDRMVKELDNPATFNRKFRIPSLSADNPKYKENGRYWQGGIWPGTNYMVMQGLVRKGYRKLAREIALNHYAEVLEVYKNTGTFWEYYSPEKAEAGFMARKDFVGWAGLPPIAELIEFVLGIQGDYVNRRIVWDMTLTEANGIERYPFGPDGVVSLKAESRRSVKDEPSIVVDTNIGFELVVLYGGKEKKINVTPGKHIYCLSSGQAVALAEMRAASCRTDIS</sequence>
<dbReference type="InterPro" id="IPR054491">
    <property type="entry name" value="MGH1-like_GH"/>
</dbReference>
<keyword evidence="2 6" id="KW-0378">Hydrolase</keyword>
<evidence type="ECO:0000256" key="1">
    <source>
        <dbReference type="ARBA" id="ARBA00010833"/>
    </source>
</evidence>
<dbReference type="Gene3D" id="1.50.10.10">
    <property type="match status" value="1"/>
</dbReference>
<dbReference type="Pfam" id="PF22422">
    <property type="entry name" value="MGH1-like_GH"/>
    <property type="match status" value="1"/>
</dbReference>
<accession>A0A3P2AE14</accession>
<keyword evidence="3" id="KW-0326">Glycosidase</keyword>
<evidence type="ECO:0000259" key="5">
    <source>
        <dbReference type="Pfam" id="PF22422"/>
    </source>
</evidence>
<evidence type="ECO:0000313" key="6">
    <source>
        <dbReference type="EMBL" id="RRD93328.1"/>
    </source>
</evidence>
<evidence type="ECO:0000256" key="3">
    <source>
        <dbReference type="ARBA" id="ARBA00023295"/>
    </source>
</evidence>
<dbReference type="InterPro" id="IPR008928">
    <property type="entry name" value="6-hairpin_glycosidase_sf"/>
</dbReference>
<dbReference type="SUPFAM" id="SSF48208">
    <property type="entry name" value="Six-hairpin glycosidases"/>
    <property type="match status" value="1"/>
</dbReference>
<dbReference type="AlphaFoldDB" id="A0A3P2AE14"/>
<organism evidence="6 7">
    <name type="scientific">Prevotella heparinolytica</name>
    <dbReference type="NCBI Taxonomy" id="28113"/>
    <lineage>
        <taxon>Bacteria</taxon>
        <taxon>Pseudomonadati</taxon>
        <taxon>Bacteroidota</taxon>
        <taxon>Bacteroidia</taxon>
        <taxon>Bacteroidales</taxon>
        <taxon>Bacteroidaceae</taxon>
        <taxon>Bacteroides</taxon>
    </lineage>
</organism>
<dbReference type="GO" id="GO:0009311">
    <property type="term" value="P:oligosaccharide metabolic process"/>
    <property type="evidence" value="ECO:0007669"/>
    <property type="project" value="InterPro"/>
</dbReference>
<comment type="similarity">
    <text evidence="1">Belongs to the glycosyl hydrolase 63 family.</text>
</comment>
<gene>
    <name evidence="6" type="ORF">EII33_00305</name>
</gene>
<protein>
    <submittedName>
        <fullName evidence="6">Glycoside hydrolase</fullName>
    </submittedName>
</protein>
<evidence type="ECO:0000256" key="2">
    <source>
        <dbReference type="ARBA" id="ARBA00022801"/>
    </source>
</evidence>
<keyword evidence="4" id="KW-0732">Signal</keyword>
<name>A0A3P2AE14_9BACE</name>